<evidence type="ECO:0000313" key="3">
    <source>
        <dbReference type="EMBL" id="TRM68991.1"/>
    </source>
</evidence>
<dbReference type="Pfam" id="PF00651">
    <property type="entry name" value="BTB"/>
    <property type="match status" value="1"/>
</dbReference>
<accession>A0A550CW28</accession>
<dbReference type="STRING" id="97359.A0A550CW28"/>
<protein>
    <recommendedName>
        <fullName evidence="2">BTB domain-containing protein</fullName>
    </recommendedName>
</protein>
<keyword evidence="4" id="KW-1185">Reference proteome</keyword>
<evidence type="ECO:0000313" key="4">
    <source>
        <dbReference type="Proteomes" id="UP000320762"/>
    </source>
</evidence>
<comment type="caution">
    <text evidence="3">The sequence shown here is derived from an EMBL/GenBank/DDBJ whole genome shotgun (WGS) entry which is preliminary data.</text>
</comment>
<sequence>MAHSSEKFVTLRRYDEYYLPGGDLYFLVDRNHFRVHRYFYERESEFFRKILGAPSTPGAERLGTAENALVIDNVSARDFAKFNWVFYNPKYSIYEAPAEDWQAILGLAHRWGFREVHALSVRELEKLELPHIDRIVTYQQYEVNRQLLIPSYAALTEREEPLTLEEGVLIGIETAITIARAREFTRSRNGHAGTPSNVHGQEMQDIVQKMFNIVLVDDPINDVRIGFNNASPGGSVMPSANRMPQWADRSSVGSAKVNAFGNDPTISSINGMSIDPTTITAAASSETGSTFSESGDMGPSAKGYGGMGSMYGAATRSDSPTGQQKGMGPASRRMPTSRGANK</sequence>
<reference evidence="3 4" key="1">
    <citation type="journal article" date="2019" name="New Phytol.">
        <title>Comparative genomics reveals unique wood-decay strategies and fruiting body development in the Schizophyllaceae.</title>
        <authorList>
            <person name="Almasi E."/>
            <person name="Sahu N."/>
            <person name="Krizsan K."/>
            <person name="Balint B."/>
            <person name="Kovacs G.M."/>
            <person name="Kiss B."/>
            <person name="Cseklye J."/>
            <person name="Drula E."/>
            <person name="Henrissat B."/>
            <person name="Nagy I."/>
            <person name="Chovatia M."/>
            <person name="Adam C."/>
            <person name="LaButti K."/>
            <person name="Lipzen A."/>
            <person name="Riley R."/>
            <person name="Grigoriev I.V."/>
            <person name="Nagy L.G."/>
        </authorList>
    </citation>
    <scope>NUCLEOTIDE SEQUENCE [LARGE SCALE GENOMIC DNA]</scope>
    <source>
        <strain evidence="3 4">NL-1724</strain>
    </source>
</reference>
<dbReference type="Proteomes" id="UP000320762">
    <property type="component" value="Unassembled WGS sequence"/>
</dbReference>
<proteinExistence type="predicted"/>
<evidence type="ECO:0000259" key="2">
    <source>
        <dbReference type="PROSITE" id="PS50097"/>
    </source>
</evidence>
<dbReference type="PROSITE" id="PS50097">
    <property type="entry name" value="BTB"/>
    <property type="match status" value="1"/>
</dbReference>
<feature type="domain" description="BTB" evidence="2">
    <location>
        <begin position="22"/>
        <end position="95"/>
    </location>
</feature>
<feature type="region of interest" description="Disordered" evidence="1">
    <location>
        <begin position="308"/>
        <end position="342"/>
    </location>
</feature>
<dbReference type="OrthoDB" id="9997739at2759"/>
<dbReference type="AlphaFoldDB" id="A0A550CW28"/>
<dbReference type="InterPro" id="IPR011333">
    <property type="entry name" value="SKP1/BTB/POZ_sf"/>
</dbReference>
<dbReference type="EMBL" id="VDMD01000001">
    <property type="protein sequence ID" value="TRM68991.1"/>
    <property type="molecule type" value="Genomic_DNA"/>
</dbReference>
<dbReference type="Gene3D" id="3.30.710.10">
    <property type="entry name" value="Potassium Channel Kv1.1, Chain A"/>
    <property type="match status" value="1"/>
</dbReference>
<organism evidence="3 4">
    <name type="scientific">Schizophyllum amplum</name>
    <dbReference type="NCBI Taxonomy" id="97359"/>
    <lineage>
        <taxon>Eukaryota</taxon>
        <taxon>Fungi</taxon>
        <taxon>Dikarya</taxon>
        <taxon>Basidiomycota</taxon>
        <taxon>Agaricomycotina</taxon>
        <taxon>Agaricomycetes</taxon>
        <taxon>Agaricomycetidae</taxon>
        <taxon>Agaricales</taxon>
        <taxon>Schizophyllaceae</taxon>
        <taxon>Schizophyllum</taxon>
    </lineage>
</organism>
<dbReference type="InterPro" id="IPR000210">
    <property type="entry name" value="BTB/POZ_dom"/>
</dbReference>
<gene>
    <name evidence="3" type="ORF">BD626DRAFT_562808</name>
</gene>
<dbReference type="SUPFAM" id="SSF54695">
    <property type="entry name" value="POZ domain"/>
    <property type="match status" value="1"/>
</dbReference>
<evidence type="ECO:0000256" key="1">
    <source>
        <dbReference type="SAM" id="MobiDB-lite"/>
    </source>
</evidence>
<name>A0A550CW28_9AGAR</name>